<evidence type="ECO:0000313" key="2">
    <source>
        <dbReference type="EMBL" id="KYM99347.1"/>
    </source>
</evidence>
<feature type="region of interest" description="Disordered" evidence="1">
    <location>
        <begin position="1"/>
        <end position="20"/>
    </location>
</feature>
<accession>A0A151IEV0</accession>
<dbReference type="EMBL" id="KQ977854">
    <property type="protein sequence ID" value="KYM99347.1"/>
    <property type="molecule type" value="Genomic_DNA"/>
</dbReference>
<keyword evidence="3" id="KW-1185">Reference proteome</keyword>
<organism evidence="2 3">
    <name type="scientific">Cyphomyrmex costatus</name>
    <dbReference type="NCBI Taxonomy" id="456900"/>
    <lineage>
        <taxon>Eukaryota</taxon>
        <taxon>Metazoa</taxon>
        <taxon>Ecdysozoa</taxon>
        <taxon>Arthropoda</taxon>
        <taxon>Hexapoda</taxon>
        <taxon>Insecta</taxon>
        <taxon>Pterygota</taxon>
        <taxon>Neoptera</taxon>
        <taxon>Endopterygota</taxon>
        <taxon>Hymenoptera</taxon>
        <taxon>Apocrita</taxon>
        <taxon>Aculeata</taxon>
        <taxon>Formicoidea</taxon>
        <taxon>Formicidae</taxon>
        <taxon>Myrmicinae</taxon>
        <taxon>Cyphomyrmex</taxon>
    </lineage>
</organism>
<evidence type="ECO:0000256" key="1">
    <source>
        <dbReference type="SAM" id="MobiDB-lite"/>
    </source>
</evidence>
<reference evidence="2 3" key="1">
    <citation type="submission" date="2016-03" db="EMBL/GenBank/DDBJ databases">
        <title>Cyphomyrmex costatus WGS genome.</title>
        <authorList>
            <person name="Nygaard S."/>
            <person name="Hu H."/>
            <person name="Boomsma J."/>
            <person name="Zhang G."/>
        </authorList>
    </citation>
    <scope>NUCLEOTIDE SEQUENCE [LARGE SCALE GENOMIC DNA]</scope>
    <source>
        <strain evidence="2">MS0001</strain>
        <tissue evidence="2">Whole body</tissue>
    </source>
</reference>
<evidence type="ECO:0000313" key="3">
    <source>
        <dbReference type="Proteomes" id="UP000078542"/>
    </source>
</evidence>
<sequence>MADGWMGPKTPALSPPPPNICKSLLVSPPPPPLRSESDFSSMRFSTSIVIGSGVREWRMRMLASLLR</sequence>
<protein>
    <submittedName>
        <fullName evidence="2">Uncharacterized protein</fullName>
    </submittedName>
</protein>
<proteinExistence type="predicted"/>
<dbReference type="Proteomes" id="UP000078542">
    <property type="component" value="Unassembled WGS sequence"/>
</dbReference>
<name>A0A151IEV0_9HYME</name>
<dbReference type="AlphaFoldDB" id="A0A151IEV0"/>
<gene>
    <name evidence="2" type="ORF">ALC62_09915</name>
</gene>